<evidence type="ECO:0000313" key="2">
    <source>
        <dbReference type="EMBL" id="KIM42066.1"/>
    </source>
</evidence>
<proteinExistence type="predicted"/>
<reference evidence="3" key="2">
    <citation type="submission" date="2015-01" db="EMBL/GenBank/DDBJ databases">
        <title>Evolutionary Origins and Diversification of the Mycorrhizal Mutualists.</title>
        <authorList>
            <consortium name="DOE Joint Genome Institute"/>
            <consortium name="Mycorrhizal Genomics Consortium"/>
            <person name="Kohler A."/>
            <person name="Kuo A."/>
            <person name="Nagy L.G."/>
            <person name="Floudas D."/>
            <person name="Copeland A."/>
            <person name="Barry K.W."/>
            <person name="Cichocki N."/>
            <person name="Veneault-Fourrey C."/>
            <person name="LaButti K."/>
            <person name="Lindquist E.A."/>
            <person name="Lipzen A."/>
            <person name="Lundell T."/>
            <person name="Morin E."/>
            <person name="Murat C."/>
            <person name="Riley R."/>
            <person name="Ohm R."/>
            <person name="Sun H."/>
            <person name="Tunlid A."/>
            <person name="Henrissat B."/>
            <person name="Grigoriev I.V."/>
            <person name="Hibbett D.S."/>
            <person name="Martin F."/>
        </authorList>
    </citation>
    <scope>NUCLEOTIDE SEQUENCE [LARGE SCALE GENOMIC DNA]</scope>
    <source>
        <strain evidence="3">h7</strain>
    </source>
</reference>
<dbReference type="Gene3D" id="1.20.1280.50">
    <property type="match status" value="1"/>
</dbReference>
<dbReference type="EMBL" id="KN831779">
    <property type="protein sequence ID" value="KIM42066.1"/>
    <property type="molecule type" value="Genomic_DNA"/>
</dbReference>
<dbReference type="Proteomes" id="UP000053424">
    <property type="component" value="Unassembled WGS sequence"/>
</dbReference>
<evidence type="ECO:0000313" key="3">
    <source>
        <dbReference type="Proteomes" id="UP000053424"/>
    </source>
</evidence>
<name>A0A0C3CEK7_HEBCY</name>
<dbReference type="OrthoDB" id="2914771at2759"/>
<evidence type="ECO:0000259" key="1">
    <source>
        <dbReference type="Pfam" id="PF12937"/>
    </source>
</evidence>
<feature type="domain" description="F-box" evidence="1">
    <location>
        <begin position="23"/>
        <end position="82"/>
    </location>
</feature>
<accession>A0A0C3CEK7</accession>
<dbReference type="SUPFAM" id="SSF81383">
    <property type="entry name" value="F-box domain"/>
    <property type="match status" value="1"/>
</dbReference>
<dbReference type="InterPro" id="IPR036047">
    <property type="entry name" value="F-box-like_dom_sf"/>
</dbReference>
<sequence>MVKRSRVHRIVNWRSPIGSPIYNVPDEILLTIFSVNTISSGEQLTMNEYALPVAPITTIRLSSQVCRHWRELILGCPALWRATTLNLNELSLSRSDNWAKEVLSRTKKALIAVRVVFKEDRSPQAMISFFFKVLDEEWPRIQHLEASVDTRAGDYDDDRWLSIFRPTENLRSISLHFPMDATPKPFLSTTSVLFSDHAPSLRSISIRHMPFQLSAVPWLSQLTELRLAGQFAPGSILASLSATPSLETFEILYPRDMVPPNNSNAHLNWSKVNLPKLKCLITRGPLEACLMLLDQIIAPPECGLDFGSHTYSAEESLSPAVGALARYCEGYFKTYNPPLIELTLCPSQFGFHTLRQSDIPPFDIRIENLNGFPSMSCLFKQFVNCRFSGASRFRFDAENGITFLLTDPHFSKFISLLSSVRRLETLAKSLVYLSQIPTQSDVAFFPSLEWVRVARGRGIYPESVPQMIDFLLWLKSSGGSIQSIDIGVQTGLEDRGVDLSPLEQFSGLNVQWSSISDREEYICGSGTPERLNFLGDPMLLENRYEPPPIPSFPASRYVFADSMFHPSFASSTSTPAFAYSTAPPPFAYSAFPREPLRLLSRSRDEQPRRRRRRS</sequence>
<protein>
    <recommendedName>
        <fullName evidence="1">F-box domain-containing protein</fullName>
    </recommendedName>
</protein>
<dbReference type="Pfam" id="PF12937">
    <property type="entry name" value="F-box-like"/>
    <property type="match status" value="1"/>
</dbReference>
<organism evidence="2 3">
    <name type="scientific">Hebeloma cylindrosporum</name>
    <dbReference type="NCBI Taxonomy" id="76867"/>
    <lineage>
        <taxon>Eukaryota</taxon>
        <taxon>Fungi</taxon>
        <taxon>Dikarya</taxon>
        <taxon>Basidiomycota</taxon>
        <taxon>Agaricomycotina</taxon>
        <taxon>Agaricomycetes</taxon>
        <taxon>Agaricomycetidae</taxon>
        <taxon>Agaricales</taxon>
        <taxon>Agaricineae</taxon>
        <taxon>Hymenogastraceae</taxon>
        <taxon>Hebeloma</taxon>
    </lineage>
</organism>
<reference evidence="2 3" key="1">
    <citation type="submission" date="2014-04" db="EMBL/GenBank/DDBJ databases">
        <authorList>
            <consortium name="DOE Joint Genome Institute"/>
            <person name="Kuo A."/>
            <person name="Gay G."/>
            <person name="Dore J."/>
            <person name="Kohler A."/>
            <person name="Nagy L.G."/>
            <person name="Floudas D."/>
            <person name="Copeland A."/>
            <person name="Barry K.W."/>
            <person name="Cichocki N."/>
            <person name="Veneault-Fourrey C."/>
            <person name="LaButti K."/>
            <person name="Lindquist E.A."/>
            <person name="Lipzen A."/>
            <person name="Lundell T."/>
            <person name="Morin E."/>
            <person name="Murat C."/>
            <person name="Sun H."/>
            <person name="Tunlid A."/>
            <person name="Henrissat B."/>
            <person name="Grigoriev I.V."/>
            <person name="Hibbett D.S."/>
            <person name="Martin F."/>
            <person name="Nordberg H.P."/>
            <person name="Cantor M.N."/>
            <person name="Hua S.X."/>
        </authorList>
    </citation>
    <scope>NUCLEOTIDE SEQUENCE [LARGE SCALE GENOMIC DNA]</scope>
    <source>
        <strain evidence="3">h7</strain>
    </source>
</reference>
<dbReference type="AlphaFoldDB" id="A0A0C3CEK7"/>
<keyword evidence="3" id="KW-1185">Reference proteome</keyword>
<dbReference type="HOGENOM" id="CLU_030662_0_0_1"/>
<gene>
    <name evidence="2" type="ORF">M413DRAFT_445235</name>
</gene>
<dbReference type="InterPro" id="IPR001810">
    <property type="entry name" value="F-box_dom"/>
</dbReference>